<dbReference type="PANTHER" id="PTHR10291">
    <property type="entry name" value="DEHYDRODOLICHYL DIPHOSPHATE SYNTHASE FAMILY MEMBER"/>
    <property type="match status" value="1"/>
</dbReference>
<dbReference type="SUPFAM" id="SSF64005">
    <property type="entry name" value="Undecaprenyl diphosphate synthase"/>
    <property type="match status" value="1"/>
</dbReference>
<evidence type="ECO:0000256" key="3">
    <source>
        <dbReference type="RuleBase" id="RU363018"/>
    </source>
</evidence>
<dbReference type="EMBL" id="JAVHNR010000005">
    <property type="protein sequence ID" value="KAK6342607.1"/>
    <property type="molecule type" value="Genomic_DNA"/>
</dbReference>
<dbReference type="CDD" id="cd00475">
    <property type="entry name" value="Cis_IPPS"/>
    <property type="match status" value="1"/>
</dbReference>
<organism evidence="5 6">
    <name type="scientific">Orbilia javanica</name>
    <dbReference type="NCBI Taxonomy" id="47235"/>
    <lineage>
        <taxon>Eukaryota</taxon>
        <taxon>Fungi</taxon>
        <taxon>Dikarya</taxon>
        <taxon>Ascomycota</taxon>
        <taxon>Pezizomycotina</taxon>
        <taxon>Orbiliomycetes</taxon>
        <taxon>Orbiliales</taxon>
        <taxon>Orbiliaceae</taxon>
        <taxon>Orbilia</taxon>
    </lineage>
</organism>
<feature type="region of interest" description="Disordered" evidence="4">
    <location>
        <begin position="204"/>
        <end position="252"/>
    </location>
</feature>
<dbReference type="Gene3D" id="3.40.1180.10">
    <property type="entry name" value="Decaprenyl diphosphate synthase-like"/>
    <property type="match status" value="1"/>
</dbReference>
<dbReference type="GO" id="GO:0005811">
    <property type="term" value="C:lipid droplet"/>
    <property type="evidence" value="ECO:0007669"/>
    <property type="project" value="TreeGrafter"/>
</dbReference>
<dbReference type="GO" id="GO:0016020">
    <property type="term" value="C:membrane"/>
    <property type="evidence" value="ECO:0007669"/>
    <property type="project" value="TreeGrafter"/>
</dbReference>
<keyword evidence="6" id="KW-1185">Reference proteome</keyword>
<dbReference type="InterPro" id="IPR036424">
    <property type="entry name" value="UPP_synth-like_sf"/>
</dbReference>
<evidence type="ECO:0000313" key="5">
    <source>
        <dbReference type="EMBL" id="KAK6342607.1"/>
    </source>
</evidence>
<feature type="region of interest" description="Disordered" evidence="4">
    <location>
        <begin position="1"/>
        <end position="23"/>
    </location>
</feature>
<evidence type="ECO:0000313" key="6">
    <source>
        <dbReference type="Proteomes" id="UP001313282"/>
    </source>
</evidence>
<evidence type="ECO:0000256" key="1">
    <source>
        <dbReference type="ARBA" id="ARBA00005432"/>
    </source>
</evidence>
<gene>
    <name evidence="5" type="primary">RER2_1</name>
    <name evidence="5" type="ORF">TWF718_008003</name>
</gene>
<feature type="compositionally biased region" description="Low complexity" evidence="4">
    <location>
        <begin position="227"/>
        <end position="248"/>
    </location>
</feature>
<dbReference type="AlphaFoldDB" id="A0AAN8MWE0"/>
<dbReference type="GO" id="GO:1904423">
    <property type="term" value="C:dehydrodolichyl diphosphate synthase complex"/>
    <property type="evidence" value="ECO:0007669"/>
    <property type="project" value="TreeGrafter"/>
</dbReference>
<dbReference type="EC" id="2.5.1.-" evidence="3"/>
<comment type="similarity">
    <text evidence="1 3">Belongs to the UPP synthase family.</text>
</comment>
<dbReference type="InterPro" id="IPR001441">
    <property type="entry name" value="UPP_synth-like"/>
</dbReference>
<keyword evidence="2 3" id="KW-0808">Transferase</keyword>
<dbReference type="Proteomes" id="UP001313282">
    <property type="component" value="Unassembled WGS sequence"/>
</dbReference>
<dbReference type="GO" id="GO:0016094">
    <property type="term" value="P:polyprenol biosynthetic process"/>
    <property type="evidence" value="ECO:0007669"/>
    <property type="project" value="TreeGrafter"/>
</dbReference>
<dbReference type="NCBIfam" id="TIGR00055">
    <property type="entry name" value="uppS"/>
    <property type="match status" value="1"/>
</dbReference>
<dbReference type="PANTHER" id="PTHR10291:SF43">
    <property type="entry name" value="DEHYDRODOLICHYL DIPHOSPHATE SYNTHASE COMPLEX SUBUNIT DHDDS"/>
    <property type="match status" value="1"/>
</dbReference>
<accession>A0AAN8MWE0</accession>
<reference evidence="5 6" key="1">
    <citation type="submission" date="2019-10" db="EMBL/GenBank/DDBJ databases">
        <authorList>
            <person name="Palmer J.M."/>
        </authorList>
    </citation>
    <scope>NUCLEOTIDE SEQUENCE [LARGE SCALE GENOMIC DNA]</scope>
    <source>
        <strain evidence="5 6">TWF718</strain>
    </source>
</reference>
<dbReference type="Pfam" id="PF01255">
    <property type="entry name" value="Prenyltransf"/>
    <property type="match status" value="2"/>
</dbReference>
<proteinExistence type="inferred from homology"/>
<evidence type="ECO:0000256" key="2">
    <source>
        <dbReference type="ARBA" id="ARBA00022679"/>
    </source>
</evidence>
<dbReference type="GO" id="GO:0045547">
    <property type="term" value="F:ditrans,polycis-polyprenyl diphosphate synthase [(2E,6E)-farnesyl diphosphate specific] activity"/>
    <property type="evidence" value="ECO:0007669"/>
    <property type="project" value="TreeGrafter"/>
</dbReference>
<sequence length="384" mass="43532">MVLFSPPNRMAKPTAAGGSDRSFTTRAHPSACCFCHGWKPAVCTTKPHRNNGRTQPRFRSTGKGNYSHSRWLNLVTITKYKPHTAPQILEICYKAGVKVVTIYAFSIENFKRSKYEVDALMDIAKIKLSQLSQHGDLLDRYGAKIRILGHRSLVNQEVLDAIDRATELTKHNNKAILNVCFPYTSRDEITSAIQSIVALATPPRQHGQHLETLAEESPETADTVHGASPRSRSESPASNTTSASTVVSGPPHTVSGQLREHVDFAGVLHRDILDLEDISEQTVTEHLFTADNPPLDLLIRTSGVERLSDFMLWQAHQDTDIEFVDCMWPEFDVWHFLPILLGWGLKRKRFLREVKLEEERKHNRNNNWMKGWETEEYTNTKKAL</sequence>
<evidence type="ECO:0000256" key="4">
    <source>
        <dbReference type="SAM" id="MobiDB-lite"/>
    </source>
</evidence>
<dbReference type="PROSITE" id="PS01066">
    <property type="entry name" value="UPP_SYNTHASE"/>
    <property type="match status" value="1"/>
</dbReference>
<name>A0AAN8MWE0_9PEZI</name>
<dbReference type="InterPro" id="IPR018520">
    <property type="entry name" value="UPP_synth-like_CS"/>
</dbReference>
<dbReference type="GO" id="GO:0005783">
    <property type="term" value="C:endoplasmic reticulum"/>
    <property type="evidence" value="ECO:0007669"/>
    <property type="project" value="TreeGrafter"/>
</dbReference>
<comment type="caution">
    <text evidence="5">The sequence shown here is derived from an EMBL/GenBank/DDBJ whole genome shotgun (WGS) entry which is preliminary data.</text>
</comment>
<protein>
    <recommendedName>
        <fullName evidence="3">Alkyl transferase</fullName>
        <ecNumber evidence="3">2.5.1.-</ecNumber>
    </recommendedName>
</protein>